<organism evidence="2">
    <name type="scientific">Escherichia phage Baskent_phicoli_1</name>
    <dbReference type="NCBI Taxonomy" id="3145031"/>
    <lineage>
        <taxon>Viruses</taxon>
        <taxon>Duplodnaviria</taxon>
        <taxon>Heunggongvirae</taxon>
        <taxon>Uroviricota</taxon>
        <taxon>Caudoviricetes</taxon>
        <taxon>Autographivirales</taxon>
        <taxon>Autotranscriptaviridae</taxon>
        <taxon>Studiervirinae</taxon>
        <taxon>Kayfunavirus</taxon>
    </lineage>
</organism>
<accession>A0AAU8B8U3</accession>
<keyword evidence="1" id="KW-1133">Transmembrane helix</keyword>
<keyword evidence="1" id="KW-0472">Membrane</keyword>
<sequence length="29" mass="3255">MSIGHWVCLAPVISMIGYGIYDCIKRKSL</sequence>
<feature type="transmembrane region" description="Helical" evidence="1">
    <location>
        <begin position="6"/>
        <end position="24"/>
    </location>
</feature>
<proteinExistence type="predicted"/>
<keyword evidence="1" id="KW-0812">Transmembrane</keyword>
<protein>
    <submittedName>
        <fullName evidence="2">Uncharacterized protein</fullName>
    </submittedName>
</protein>
<evidence type="ECO:0000313" key="2">
    <source>
        <dbReference type="EMBL" id="XCD08743.1"/>
    </source>
</evidence>
<reference evidence="2" key="1">
    <citation type="submission" date="2024-04" db="EMBL/GenBank/DDBJ databases">
        <authorList>
            <person name="Uskudar Guclu A."/>
            <person name="Unlu S."/>
        </authorList>
    </citation>
    <scope>NUCLEOTIDE SEQUENCE</scope>
</reference>
<dbReference type="EMBL" id="PP766721">
    <property type="protein sequence ID" value="XCD08743.1"/>
    <property type="molecule type" value="Genomic_DNA"/>
</dbReference>
<evidence type="ECO:0000256" key="1">
    <source>
        <dbReference type="SAM" id="Phobius"/>
    </source>
</evidence>
<name>A0AAU8B8U3_9CAUD</name>